<dbReference type="GO" id="GO:0051260">
    <property type="term" value="P:protein homooligomerization"/>
    <property type="evidence" value="ECO:0007669"/>
    <property type="project" value="InterPro"/>
</dbReference>
<sequence>MDDHSEAAATCGDDLVALNVGGTPMTTRRSTLTMTYPDSLLARAFAPDSDPRWRLPRMPDGASFLDLNPVHFSGMLDVLRHGTGALSALEPHVARGVALVADYLNMPALTAACAVDLARREIAAAEPTRVKTVAVVVIEADGSLPVVGFDLCDWSTCRQVTVLDSWPVSKVRAVVAAKVGIEPQCMDVHVCWHRENGSIRPCAHVTLDDCETPFGRVKWRSSTTKNVAGDARWMVRDTRHVPEGEATTAIALAGTSVPFEPRVERVGTAFKRYDLTTATVDRCVIVGVESDATVESALPTAMSRLGMRGDPGSVCVYREYGRRGVERFDRRKPIARVCFAIFWLVEGDAGDAPPTSGVPKPAHLLPPP</sequence>
<protein>
    <submittedName>
        <fullName evidence="2">BTB/POZ domain containing protein</fullName>
    </submittedName>
</protein>
<dbReference type="SUPFAM" id="SSF54695">
    <property type="entry name" value="POZ domain"/>
    <property type="match status" value="1"/>
</dbReference>
<dbReference type="PANTHER" id="PTHR14499:SF136">
    <property type="entry name" value="GH08630P"/>
    <property type="match status" value="1"/>
</dbReference>
<dbReference type="CDD" id="cd18316">
    <property type="entry name" value="BTB_POZ_KCTD-like"/>
    <property type="match status" value="1"/>
</dbReference>
<accession>S4VZZ9</accession>
<dbReference type="KEGG" id="vg:16605192"/>
<name>S4VZZ9_9VIRU</name>
<gene>
    <name evidence="2" type="ORF">psal_cds_32</name>
</gene>
<evidence type="ECO:0000313" key="2">
    <source>
        <dbReference type="EMBL" id="AGO83405.1"/>
    </source>
</evidence>
<dbReference type="RefSeq" id="YP_008436467.1">
    <property type="nucleotide sequence ID" value="NC_022098.1"/>
</dbReference>
<organism evidence="2 3">
    <name type="scientific">Pandoravirus salinus</name>
    <dbReference type="NCBI Taxonomy" id="1349410"/>
    <lineage>
        <taxon>Viruses</taxon>
        <taxon>Pandoravirus</taxon>
    </lineage>
</organism>
<dbReference type="Pfam" id="PF02214">
    <property type="entry name" value="BTB_2"/>
    <property type="match status" value="1"/>
</dbReference>
<dbReference type="InterPro" id="IPR011333">
    <property type="entry name" value="SKP1/BTB/POZ_sf"/>
</dbReference>
<dbReference type="EMBL" id="KC977571">
    <property type="protein sequence ID" value="AGO83405.1"/>
    <property type="molecule type" value="Genomic_DNA"/>
</dbReference>
<feature type="domain" description="Potassium channel tetramerisation-type BTB" evidence="1">
    <location>
        <begin position="16"/>
        <end position="97"/>
    </location>
</feature>
<dbReference type="Proteomes" id="UP000204584">
    <property type="component" value="Segment"/>
</dbReference>
<evidence type="ECO:0000259" key="1">
    <source>
        <dbReference type="Pfam" id="PF02214"/>
    </source>
</evidence>
<dbReference type="InterPro" id="IPR003131">
    <property type="entry name" value="T1-type_BTB"/>
</dbReference>
<proteinExistence type="predicted"/>
<keyword evidence="3" id="KW-1185">Reference proteome</keyword>
<evidence type="ECO:0000313" key="3">
    <source>
        <dbReference type="Proteomes" id="UP000204584"/>
    </source>
</evidence>
<dbReference type="GeneID" id="16605192"/>
<reference evidence="2 3" key="1">
    <citation type="journal article" date="2013" name="Science">
        <title>Pandoraviruses: amoeba viruses with genomes up to 2.5 Mb reaching that of parasitic eukaryotes.</title>
        <authorList>
            <person name="Philippe N."/>
            <person name="Legendre M."/>
            <person name="Doutre G."/>
            <person name="Coute Y."/>
            <person name="Poirot O."/>
            <person name="Lescot M."/>
            <person name="Arslan D."/>
            <person name="Seltzer V."/>
            <person name="Bertaux L."/>
            <person name="Bruley C."/>
            <person name="Garin J."/>
            <person name="Claverie J.M."/>
            <person name="Abergel C."/>
        </authorList>
    </citation>
    <scope>NUCLEOTIDE SEQUENCE [LARGE SCALE GENOMIC DNA]</scope>
</reference>
<dbReference type="Gene3D" id="3.30.710.10">
    <property type="entry name" value="Potassium Channel Kv1.1, Chain A"/>
    <property type="match status" value="1"/>
</dbReference>
<dbReference type="PANTHER" id="PTHR14499">
    <property type="entry name" value="POTASSIUM CHANNEL TETRAMERIZATION DOMAIN-CONTAINING"/>
    <property type="match status" value="1"/>
</dbReference>